<evidence type="ECO:0000313" key="4">
    <source>
        <dbReference type="Proteomes" id="UP000094527"/>
    </source>
</evidence>
<keyword evidence="4" id="KW-1185">Reference proteome</keyword>
<dbReference type="EMBL" id="LJIJ01000428">
    <property type="protein sequence ID" value="ODM97587.1"/>
    <property type="molecule type" value="Genomic_DNA"/>
</dbReference>
<evidence type="ECO:0000256" key="1">
    <source>
        <dbReference type="SAM" id="MobiDB-lite"/>
    </source>
</evidence>
<keyword evidence="2" id="KW-1133">Transmembrane helix</keyword>
<feature type="region of interest" description="Disordered" evidence="1">
    <location>
        <begin position="1"/>
        <end position="30"/>
    </location>
</feature>
<dbReference type="Proteomes" id="UP000094527">
    <property type="component" value="Unassembled WGS sequence"/>
</dbReference>
<keyword evidence="2" id="KW-0472">Membrane</keyword>
<evidence type="ECO:0000313" key="3">
    <source>
        <dbReference type="EMBL" id="ODM97587.1"/>
    </source>
</evidence>
<dbReference type="AlphaFoldDB" id="A0A1D2MX00"/>
<proteinExistence type="predicted"/>
<accession>A0A1D2MX00</accession>
<name>A0A1D2MX00_ORCCI</name>
<protein>
    <submittedName>
        <fullName evidence="3">Uncharacterized protein</fullName>
    </submittedName>
</protein>
<feature type="transmembrane region" description="Helical" evidence="2">
    <location>
        <begin position="58"/>
        <end position="79"/>
    </location>
</feature>
<gene>
    <name evidence="3" type="ORF">Ocin01_09088</name>
</gene>
<organism evidence="3 4">
    <name type="scientific">Orchesella cincta</name>
    <name type="common">Springtail</name>
    <name type="synonym">Podura cincta</name>
    <dbReference type="NCBI Taxonomy" id="48709"/>
    <lineage>
        <taxon>Eukaryota</taxon>
        <taxon>Metazoa</taxon>
        <taxon>Ecdysozoa</taxon>
        <taxon>Arthropoda</taxon>
        <taxon>Hexapoda</taxon>
        <taxon>Collembola</taxon>
        <taxon>Entomobryomorpha</taxon>
        <taxon>Entomobryoidea</taxon>
        <taxon>Orchesellidae</taxon>
        <taxon>Orchesellinae</taxon>
        <taxon>Orchesella</taxon>
    </lineage>
</organism>
<keyword evidence="2" id="KW-0812">Transmembrane</keyword>
<comment type="caution">
    <text evidence="3">The sequence shown here is derived from an EMBL/GenBank/DDBJ whole genome shotgun (WGS) entry which is preliminary data.</text>
</comment>
<sequence length="85" mass="9536">MSSSVTSCQLLVPSKSGVEEQNNQDVGGDDKVTKENVPCMSLKAYLPNFFTSGFLSRLWKVVSLLLNFLLIVVSFYWSYMASFLE</sequence>
<evidence type="ECO:0000256" key="2">
    <source>
        <dbReference type="SAM" id="Phobius"/>
    </source>
</evidence>
<reference evidence="3 4" key="1">
    <citation type="journal article" date="2016" name="Genome Biol. Evol.">
        <title>Gene Family Evolution Reflects Adaptation to Soil Environmental Stressors in the Genome of the Collembolan Orchesella cincta.</title>
        <authorList>
            <person name="Faddeeva-Vakhrusheva A."/>
            <person name="Derks M.F."/>
            <person name="Anvar S.Y."/>
            <person name="Agamennone V."/>
            <person name="Suring W."/>
            <person name="Smit S."/>
            <person name="van Straalen N.M."/>
            <person name="Roelofs D."/>
        </authorList>
    </citation>
    <scope>NUCLEOTIDE SEQUENCE [LARGE SCALE GENOMIC DNA]</scope>
    <source>
        <tissue evidence="3">Mixed pool</tissue>
    </source>
</reference>